<sequence length="320" mass="34742">MSVNWASNVWMGVGSRSYSCITPDGQHAGTKTRRTGLTPYGMSTPTRLMSTPKRVREALFKTPTPPRPMSRTPLALSSPGSPELGPLIPTFYPDIFSGDEESPVIHAGTHKRKLSDVEGGPVAGTCKRRSLGDNDKENWNLGRQLFSDHRSDELESEDVAFTSQDPSIVSSSSPHTESFRPLEETYFSPPPLDPDASSEEGRRSAVMLLPSDVHATFPGWFRDFPPLDTTDGSPPGSGAVRNIATGFVRKGSGAASCSSQHSVSLHQSERPAVLSANDLYTPRWVKGKGNAKLGLCPVCYELDGVVAWFPMKVSAYKYVL</sequence>
<dbReference type="OrthoDB" id="5595379at2759"/>
<accession>A0A0D7B103</accession>
<evidence type="ECO:0000313" key="3">
    <source>
        <dbReference type="EMBL" id="KIY63890.1"/>
    </source>
</evidence>
<evidence type="ECO:0000259" key="2">
    <source>
        <dbReference type="Pfam" id="PF14616"/>
    </source>
</evidence>
<dbReference type="EMBL" id="KN880666">
    <property type="protein sequence ID" value="KIY63890.1"/>
    <property type="molecule type" value="Genomic_DNA"/>
</dbReference>
<gene>
    <name evidence="3" type="ORF">CYLTODRAFT_425722</name>
</gene>
<organism evidence="3 4">
    <name type="scientific">Cylindrobasidium torrendii FP15055 ss-10</name>
    <dbReference type="NCBI Taxonomy" id="1314674"/>
    <lineage>
        <taxon>Eukaryota</taxon>
        <taxon>Fungi</taxon>
        <taxon>Dikarya</taxon>
        <taxon>Basidiomycota</taxon>
        <taxon>Agaricomycotina</taxon>
        <taxon>Agaricomycetes</taxon>
        <taxon>Agaricomycetidae</taxon>
        <taxon>Agaricales</taxon>
        <taxon>Marasmiineae</taxon>
        <taxon>Physalacriaceae</taxon>
        <taxon>Cylindrobasidium</taxon>
    </lineage>
</organism>
<feature type="region of interest" description="Disordered" evidence="1">
    <location>
        <begin position="109"/>
        <end position="131"/>
    </location>
</feature>
<evidence type="ECO:0000313" key="4">
    <source>
        <dbReference type="Proteomes" id="UP000054007"/>
    </source>
</evidence>
<dbReference type="InterPro" id="IPR028012">
    <property type="entry name" value="Rua1_C"/>
</dbReference>
<proteinExistence type="predicted"/>
<name>A0A0D7B103_9AGAR</name>
<keyword evidence="4" id="KW-1185">Reference proteome</keyword>
<feature type="domain" description="Transcription regulator Rua1 C-terminal" evidence="2">
    <location>
        <begin position="276"/>
        <end position="318"/>
    </location>
</feature>
<feature type="compositionally biased region" description="Low complexity" evidence="1">
    <location>
        <begin position="164"/>
        <end position="176"/>
    </location>
</feature>
<feature type="region of interest" description="Disordered" evidence="1">
    <location>
        <begin position="164"/>
        <end position="202"/>
    </location>
</feature>
<reference evidence="3 4" key="1">
    <citation type="journal article" date="2015" name="Fungal Genet. Biol.">
        <title>Evolution of novel wood decay mechanisms in Agaricales revealed by the genome sequences of Fistulina hepatica and Cylindrobasidium torrendii.</title>
        <authorList>
            <person name="Floudas D."/>
            <person name="Held B.W."/>
            <person name="Riley R."/>
            <person name="Nagy L.G."/>
            <person name="Koehler G."/>
            <person name="Ransdell A.S."/>
            <person name="Younus H."/>
            <person name="Chow J."/>
            <person name="Chiniquy J."/>
            <person name="Lipzen A."/>
            <person name="Tritt A."/>
            <person name="Sun H."/>
            <person name="Haridas S."/>
            <person name="LaButti K."/>
            <person name="Ohm R.A."/>
            <person name="Kues U."/>
            <person name="Blanchette R.A."/>
            <person name="Grigoriev I.V."/>
            <person name="Minto R.E."/>
            <person name="Hibbett D.S."/>
        </authorList>
    </citation>
    <scope>NUCLEOTIDE SEQUENCE [LARGE SCALE GENOMIC DNA]</scope>
    <source>
        <strain evidence="3 4">FP15055 ss-10</strain>
    </source>
</reference>
<dbReference type="AlphaFoldDB" id="A0A0D7B103"/>
<dbReference type="Pfam" id="PF14616">
    <property type="entry name" value="Rua1_C"/>
    <property type="match status" value="1"/>
</dbReference>
<dbReference type="Proteomes" id="UP000054007">
    <property type="component" value="Unassembled WGS sequence"/>
</dbReference>
<dbReference type="PANTHER" id="PTHR28125">
    <property type="entry name" value="MEIOTIC EXPRESSION UP-REGULATED PROTEIN 26"/>
    <property type="match status" value="1"/>
</dbReference>
<protein>
    <recommendedName>
        <fullName evidence="2">Transcription regulator Rua1 C-terminal domain-containing protein</fullName>
    </recommendedName>
</protein>
<feature type="region of interest" description="Disordered" evidence="1">
    <location>
        <begin position="60"/>
        <end position="82"/>
    </location>
</feature>
<feature type="region of interest" description="Disordered" evidence="1">
    <location>
        <begin position="24"/>
        <end position="47"/>
    </location>
</feature>
<dbReference type="PANTHER" id="PTHR28125:SF2">
    <property type="entry name" value="MEIOTIC EXPRESSION UP-REGULATED PROTEIN 26"/>
    <property type="match status" value="1"/>
</dbReference>
<evidence type="ECO:0000256" key="1">
    <source>
        <dbReference type="SAM" id="MobiDB-lite"/>
    </source>
</evidence>